<evidence type="ECO:0000313" key="2">
    <source>
        <dbReference type="EMBL" id="KAJ8406440.1"/>
    </source>
</evidence>
<name>A0AAD7WRK8_9TELE</name>
<protein>
    <submittedName>
        <fullName evidence="2">Uncharacterized protein</fullName>
    </submittedName>
</protein>
<feature type="compositionally biased region" description="Low complexity" evidence="1">
    <location>
        <begin position="23"/>
        <end position="33"/>
    </location>
</feature>
<feature type="compositionally biased region" description="Basic and acidic residues" evidence="1">
    <location>
        <begin position="1"/>
        <end position="10"/>
    </location>
</feature>
<dbReference type="AlphaFoldDB" id="A0AAD7WRK8"/>
<reference evidence="2" key="1">
    <citation type="journal article" date="2023" name="Science">
        <title>Genome structures resolve the early diversification of teleost fishes.</title>
        <authorList>
            <person name="Parey E."/>
            <person name="Louis A."/>
            <person name="Montfort J."/>
            <person name="Bouchez O."/>
            <person name="Roques C."/>
            <person name="Iampietro C."/>
            <person name="Lluch J."/>
            <person name="Castinel A."/>
            <person name="Donnadieu C."/>
            <person name="Desvignes T."/>
            <person name="Floi Bucao C."/>
            <person name="Jouanno E."/>
            <person name="Wen M."/>
            <person name="Mejri S."/>
            <person name="Dirks R."/>
            <person name="Jansen H."/>
            <person name="Henkel C."/>
            <person name="Chen W.J."/>
            <person name="Zahm M."/>
            <person name="Cabau C."/>
            <person name="Klopp C."/>
            <person name="Thompson A.W."/>
            <person name="Robinson-Rechavi M."/>
            <person name="Braasch I."/>
            <person name="Lecointre G."/>
            <person name="Bobe J."/>
            <person name="Postlethwait J.H."/>
            <person name="Berthelot C."/>
            <person name="Roest Crollius H."/>
            <person name="Guiguen Y."/>
        </authorList>
    </citation>
    <scope>NUCLEOTIDE SEQUENCE</scope>
    <source>
        <strain evidence="2">NC1722</strain>
    </source>
</reference>
<accession>A0AAD7WRK8</accession>
<feature type="region of interest" description="Disordered" evidence="1">
    <location>
        <begin position="1"/>
        <end position="34"/>
    </location>
</feature>
<evidence type="ECO:0000313" key="3">
    <source>
        <dbReference type="Proteomes" id="UP001221898"/>
    </source>
</evidence>
<dbReference type="Proteomes" id="UP001221898">
    <property type="component" value="Unassembled WGS sequence"/>
</dbReference>
<feature type="compositionally biased region" description="Basic and acidic residues" evidence="1">
    <location>
        <begin position="78"/>
        <end position="91"/>
    </location>
</feature>
<dbReference type="EMBL" id="JAINUG010000043">
    <property type="protein sequence ID" value="KAJ8406440.1"/>
    <property type="molecule type" value="Genomic_DNA"/>
</dbReference>
<comment type="caution">
    <text evidence="2">The sequence shown here is derived from an EMBL/GenBank/DDBJ whole genome shotgun (WGS) entry which is preliminary data.</text>
</comment>
<organism evidence="2 3">
    <name type="scientific">Aldrovandia affinis</name>
    <dbReference type="NCBI Taxonomy" id="143900"/>
    <lineage>
        <taxon>Eukaryota</taxon>
        <taxon>Metazoa</taxon>
        <taxon>Chordata</taxon>
        <taxon>Craniata</taxon>
        <taxon>Vertebrata</taxon>
        <taxon>Euteleostomi</taxon>
        <taxon>Actinopterygii</taxon>
        <taxon>Neopterygii</taxon>
        <taxon>Teleostei</taxon>
        <taxon>Notacanthiformes</taxon>
        <taxon>Halosauridae</taxon>
        <taxon>Aldrovandia</taxon>
    </lineage>
</organism>
<sequence>MTRPEKRGTPDGEEGSGPPPSPTSGVPGGVRPVAAQANCCQARSHPVGGPPRAVWIQKFLFGSSSARSLASRQPPPPKHHDLKEVRARVRQ</sequence>
<feature type="region of interest" description="Disordered" evidence="1">
    <location>
        <begin position="66"/>
        <end position="91"/>
    </location>
</feature>
<gene>
    <name evidence="2" type="ORF">AAFF_G00300140</name>
</gene>
<keyword evidence="3" id="KW-1185">Reference proteome</keyword>
<proteinExistence type="predicted"/>
<evidence type="ECO:0000256" key="1">
    <source>
        <dbReference type="SAM" id="MobiDB-lite"/>
    </source>
</evidence>